<proteinExistence type="predicted"/>
<name>A0A7W3U0Y8_9LACO</name>
<evidence type="ECO:0000259" key="4">
    <source>
        <dbReference type="Pfam" id="PF00248"/>
    </source>
</evidence>
<dbReference type="EMBL" id="JACIUZ010000044">
    <property type="protein sequence ID" value="MBB1063571.1"/>
    <property type="molecule type" value="Genomic_DNA"/>
</dbReference>
<protein>
    <submittedName>
        <fullName evidence="6">Aldo/keto reductase</fullName>
    </submittedName>
</protein>
<evidence type="ECO:0000313" key="6">
    <source>
        <dbReference type="EMBL" id="MBB1086854.1"/>
    </source>
</evidence>
<dbReference type="RefSeq" id="WP_182581709.1">
    <property type="nucleotide sequence ID" value="NZ_JACIUY010000064.1"/>
</dbReference>
<feature type="binding site" evidence="2">
    <location>
        <position position="111"/>
    </location>
    <ligand>
        <name>substrate</name>
    </ligand>
</feature>
<feature type="domain" description="NADP-dependent oxidoreductase" evidence="4">
    <location>
        <begin position="14"/>
        <end position="268"/>
    </location>
</feature>
<evidence type="ECO:0000313" key="8">
    <source>
        <dbReference type="Proteomes" id="UP000544052"/>
    </source>
</evidence>
<dbReference type="CDD" id="cd19138">
    <property type="entry name" value="AKR_YeaE"/>
    <property type="match status" value="1"/>
</dbReference>
<dbReference type="PANTHER" id="PTHR43638:SF3">
    <property type="entry name" value="ALDEHYDE REDUCTASE"/>
    <property type="match status" value="1"/>
</dbReference>
<dbReference type="SUPFAM" id="SSF51430">
    <property type="entry name" value="NAD(P)-linked oxidoreductase"/>
    <property type="match status" value="1"/>
</dbReference>
<gene>
    <name evidence="6" type="ORF">H5R63_08705</name>
    <name evidence="5" type="ORF">H5R64_07365</name>
</gene>
<dbReference type="InterPro" id="IPR036812">
    <property type="entry name" value="NAD(P)_OxRdtase_dom_sf"/>
</dbReference>
<comment type="caution">
    <text evidence="6">The sequence shown here is derived from an EMBL/GenBank/DDBJ whole genome shotgun (WGS) entry which is preliminary data.</text>
</comment>
<sequence>MSTLKLSQVTVPAIGVGTWNIGEDPTKHSDEVKAIRTAIDAGATVIDTAEMYGQGRAEKITAEALAPYSREKLFLIDKVLPENASHAKLEISLDRSLRLMQTDYFDLYLLHWRGTVPLVETVEELTKMQDKGKIRYWGVSNFDTDDIKELWSLPNGKNCLANENLYNLDERGIEYNLLPLMHQVGMPLIAYSPLSQGDTISGKLTDHPLINELAHNHHVTVYQIMLAWTIRNHHTLAIPKAASPVHAKENVEALDISFTADELEALAKAFPKPTTKQPLATI</sequence>
<evidence type="ECO:0000256" key="1">
    <source>
        <dbReference type="PIRSR" id="PIRSR000097-1"/>
    </source>
</evidence>
<evidence type="ECO:0000313" key="7">
    <source>
        <dbReference type="Proteomes" id="UP000518255"/>
    </source>
</evidence>
<keyword evidence="8" id="KW-1185">Reference proteome</keyword>
<dbReference type="InterPro" id="IPR020471">
    <property type="entry name" value="AKR"/>
</dbReference>
<dbReference type="AlphaFoldDB" id="A0A7W3U0Y8"/>
<feature type="active site" description="Proton donor" evidence="1">
    <location>
        <position position="52"/>
    </location>
</feature>
<accession>A0A7W3U0Y8</accession>
<dbReference type="Gene3D" id="3.20.20.100">
    <property type="entry name" value="NADP-dependent oxidoreductase domain"/>
    <property type="match status" value="1"/>
</dbReference>
<evidence type="ECO:0000256" key="3">
    <source>
        <dbReference type="PIRSR" id="PIRSR000097-3"/>
    </source>
</evidence>
<dbReference type="PIRSF" id="PIRSF000097">
    <property type="entry name" value="AKR"/>
    <property type="match status" value="1"/>
</dbReference>
<reference evidence="7 8" key="1">
    <citation type="submission" date="2020-07" db="EMBL/GenBank/DDBJ databases">
        <title>Description of Limosilactobacillus balticus sp. nov., Limosilactobacillus agrestis sp. nov., Limosilactobacillus albertensis sp. nov., Limosilactobacillus rudii sp. nov., Limosilactobacillus fastidiosus sp. nov., five novel Limosilactobacillus species isolated from the vertebrate gastrointestinal tract, and proposal of 6 subspecies of Limosilactobacillus reuteri adapted to the gastrointestinal tract of specific vertebrate hosts.</title>
        <authorList>
            <person name="Li F."/>
            <person name="Cheng C."/>
            <person name="Zheng J."/>
            <person name="Quevedo R.M."/>
            <person name="Li J."/>
            <person name="Roos S."/>
            <person name="Gaenzle M.G."/>
            <person name="Walter J."/>
        </authorList>
    </citation>
    <scope>NUCLEOTIDE SEQUENCE [LARGE SCALE GENOMIC DNA]</scope>
    <source>
        <strain evidence="6 7">WF-MA3-C</strain>
        <strain evidence="5 8">WF-MO7-1</strain>
    </source>
</reference>
<evidence type="ECO:0000313" key="5">
    <source>
        <dbReference type="EMBL" id="MBB1063571.1"/>
    </source>
</evidence>
<evidence type="ECO:0000256" key="2">
    <source>
        <dbReference type="PIRSR" id="PIRSR000097-2"/>
    </source>
</evidence>
<dbReference type="EMBL" id="JACIUY010000064">
    <property type="protein sequence ID" value="MBB1086854.1"/>
    <property type="molecule type" value="Genomic_DNA"/>
</dbReference>
<organism evidence="6 7">
    <name type="scientific">Limosilactobacillus fastidiosus</name>
    <dbReference type="NCBI Taxonomy" id="2759855"/>
    <lineage>
        <taxon>Bacteria</taxon>
        <taxon>Bacillati</taxon>
        <taxon>Bacillota</taxon>
        <taxon>Bacilli</taxon>
        <taxon>Lactobacillales</taxon>
        <taxon>Lactobacillaceae</taxon>
        <taxon>Limosilactobacillus</taxon>
    </lineage>
</organism>
<dbReference type="Pfam" id="PF00248">
    <property type="entry name" value="Aldo_ket_red"/>
    <property type="match status" value="1"/>
</dbReference>
<dbReference type="InterPro" id="IPR023210">
    <property type="entry name" value="NADP_OxRdtase_dom"/>
</dbReference>
<feature type="site" description="Lowers pKa of active site Tyr" evidence="3">
    <location>
        <position position="78"/>
    </location>
</feature>
<dbReference type="Proteomes" id="UP000518255">
    <property type="component" value="Unassembled WGS sequence"/>
</dbReference>
<dbReference type="PRINTS" id="PR00069">
    <property type="entry name" value="ALDKETRDTASE"/>
</dbReference>
<dbReference type="Proteomes" id="UP000544052">
    <property type="component" value="Unassembled WGS sequence"/>
</dbReference>
<dbReference type="PANTHER" id="PTHR43638">
    <property type="entry name" value="OXIDOREDUCTASE, ALDO/KETO REDUCTASE FAMILY PROTEIN"/>
    <property type="match status" value="1"/>
</dbReference>
<dbReference type="GO" id="GO:0016491">
    <property type="term" value="F:oxidoreductase activity"/>
    <property type="evidence" value="ECO:0007669"/>
    <property type="project" value="InterPro"/>
</dbReference>